<feature type="transmembrane region" description="Helical" evidence="1">
    <location>
        <begin position="127"/>
        <end position="148"/>
    </location>
</feature>
<feature type="transmembrane region" description="Helical" evidence="1">
    <location>
        <begin position="462"/>
        <end position="487"/>
    </location>
</feature>
<dbReference type="Proteomes" id="UP001597492">
    <property type="component" value="Unassembled WGS sequence"/>
</dbReference>
<keyword evidence="1" id="KW-0812">Transmembrane</keyword>
<gene>
    <name evidence="2" type="ORF">ACFSW7_00085</name>
</gene>
<evidence type="ECO:0000313" key="3">
    <source>
        <dbReference type="Proteomes" id="UP001597492"/>
    </source>
</evidence>
<keyword evidence="3" id="KW-1185">Reference proteome</keyword>
<keyword evidence="1" id="KW-0472">Membrane</keyword>
<keyword evidence="1" id="KW-1133">Transmembrane helix</keyword>
<accession>A0ABW5UWL4</accession>
<name>A0ABW5UWL4_9MICO</name>
<dbReference type="RefSeq" id="WP_019619595.1">
    <property type="nucleotide sequence ID" value="NZ_JBHUNE010000001.1"/>
</dbReference>
<sequence>MPAPSPTIDETAAATWRNDLPGRVGDSVRRAADVVIRAVGSSAFFWLVIVAFAASGTLIALSMSLSIYDEHWHVGIIRAYADQFGPRLPNGDATLTLGDVEYTGSFLYHWLMSYPYRAFEAMFGDTFTTLALTRLVGVAMVTGGLVVWRHTLRQVIASRAIVNVVIGFMAAIPLMSFVAATVNYDNLLFLLVAGYLYWQVRLAKNDGRKLTDWVWLAMFGMLASITKFTFVPVFAVLAVYTFVRYLGSLIRAIRSGDEPVRWRQLIVPGAIFVVATVMAVDRYVRNVVMFGSVDPNCDLVASHDYCMTYGVYSRNEGFEANAGDPLSPSIGGALTTFFDGWLPGVTGTLSWIGVRTTDGAVLDTFGGSLTRDLLFITTVLVVALALVLGRALPERYRWPIWLSLGVHTAALFYLNYSNLLKYGLLYAYSSRYFFPYLPALIVLAVAGLAAALVKLDPRNGRVVAVVLFGIALVWMTQGAGPITYLAAVETTWLHPDSPIQELVMWLAKAGDRLMVLGH</sequence>
<feature type="transmembrane region" description="Helical" evidence="1">
    <location>
        <begin position="234"/>
        <end position="253"/>
    </location>
</feature>
<dbReference type="EMBL" id="JBHUNE010000001">
    <property type="protein sequence ID" value="MFD2756775.1"/>
    <property type="molecule type" value="Genomic_DNA"/>
</dbReference>
<comment type="caution">
    <text evidence="2">The sequence shown here is derived from an EMBL/GenBank/DDBJ whole genome shotgun (WGS) entry which is preliminary data.</text>
</comment>
<evidence type="ECO:0000313" key="2">
    <source>
        <dbReference type="EMBL" id="MFD2756775.1"/>
    </source>
</evidence>
<organism evidence="2 3">
    <name type="scientific">Gulosibacter faecalis</name>
    <dbReference type="NCBI Taxonomy" id="272240"/>
    <lineage>
        <taxon>Bacteria</taxon>
        <taxon>Bacillati</taxon>
        <taxon>Actinomycetota</taxon>
        <taxon>Actinomycetes</taxon>
        <taxon>Micrococcales</taxon>
        <taxon>Microbacteriaceae</taxon>
        <taxon>Gulosibacter</taxon>
    </lineage>
</organism>
<feature type="transmembrane region" description="Helical" evidence="1">
    <location>
        <begin position="160"/>
        <end position="180"/>
    </location>
</feature>
<feature type="transmembrane region" description="Helical" evidence="1">
    <location>
        <begin position="265"/>
        <end position="284"/>
    </location>
</feature>
<protein>
    <submittedName>
        <fullName evidence="2">DUF2142 domain-containing protein</fullName>
    </submittedName>
</protein>
<evidence type="ECO:0000256" key="1">
    <source>
        <dbReference type="SAM" id="Phobius"/>
    </source>
</evidence>
<feature type="transmembrane region" description="Helical" evidence="1">
    <location>
        <begin position="44"/>
        <end position="68"/>
    </location>
</feature>
<feature type="transmembrane region" description="Helical" evidence="1">
    <location>
        <begin position="436"/>
        <end position="455"/>
    </location>
</feature>
<feature type="transmembrane region" description="Helical" evidence="1">
    <location>
        <begin position="398"/>
        <end position="416"/>
    </location>
</feature>
<reference evidence="3" key="1">
    <citation type="journal article" date="2019" name="Int. J. Syst. Evol. Microbiol.">
        <title>The Global Catalogue of Microorganisms (GCM) 10K type strain sequencing project: providing services to taxonomists for standard genome sequencing and annotation.</title>
        <authorList>
            <consortium name="The Broad Institute Genomics Platform"/>
            <consortium name="The Broad Institute Genome Sequencing Center for Infectious Disease"/>
            <person name="Wu L."/>
            <person name="Ma J."/>
        </authorList>
    </citation>
    <scope>NUCLEOTIDE SEQUENCE [LARGE SCALE GENOMIC DNA]</scope>
    <source>
        <strain evidence="3">TISTR 1514</strain>
    </source>
</reference>
<feature type="transmembrane region" description="Helical" evidence="1">
    <location>
        <begin position="373"/>
        <end position="391"/>
    </location>
</feature>
<proteinExistence type="predicted"/>